<dbReference type="KEGG" id="glz:GLAREA_01925"/>
<dbReference type="EMBL" id="KE145371">
    <property type="protein sequence ID" value="EPE26013.1"/>
    <property type="molecule type" value="Genomic_DNA"/>
</dbReference>
<evidence type="ECO:0000313" key="3">
    <source>
        <dbReference type="Proteomes" id="UP000016922"/>
    </source>
</evidence>
<dbReference type="AlphaFoldDB" id="S3DHF1"/>
<proteinExistence type="predicted"/>
<evidence type="ECO:0000313" key="2">
    <source>
        <dbReference type="EMBL" id="EPE26013.1"/>
    </source>
</evidence>
<dbReference type="HOGENOM" id="CLU_1428125_0_0_1"/>
<keyword evidence="3" id="KW-1185">Reference proteome</keyword>
<organism evidence="2 3">
    <name type="scientific">Glarea lozoyensis (strain ATCC 20868 / MF5171)</name>
    <dbReference type="NCBI Taxonomy" id="1116229"/>
    <lineage>
        <taxon>Eukaryota</taxon>
        <taxon>Fungi</taxon>
        <taxon>Dikarya</taxon>
        <taxon>Ascomycota</taxon>
        <taxon>Pezizomycotina</taxon>
        <taxon>Leotiomycetes</taxon>
        <taxon>Helotiales</taxon>
        <taxon>Helotiaceae</taxon>
        <taxon>Glarea</taxon>
    </lineage>
</organism>
<sequence length="190" mass="22043">MPNRRRQSRRRQSKYMRGLAQYLVSIESKFSVPRSRRDTITNFNPCKPVVSSPLSQTFSIEEMPDEPSPPQNPYARLHKLLYISVCNNFPEYKEEVLKLPESWRDTPLNAAQAWRKYMEQTAPEFLVGSSEDIVAKYQQQQGAALKLIDQSPSGDYIDDETVVRDVVTKKRKRLHEDDGDSETRNISTNF</sequence>
<evidence type="ECO:0000256" key="1">
    <source>
        <dbReference type="SAM" id="MobiDB-lite"/>
    </source>
</evidence>
<feature type="region of interest" description="Disordered" evidence="1">
    <location>
        <begin position="171"/>
        <end position="190"/>
    </location>
</feature>
<accession>S3DHF1</accession>
<protein>
    <submittedName>
        <fullName evidence="2">Uncharacterized protein</fullName>
    </submittedName>
</protein>
<reference evidence="2 3" key="1">
    <citation type="journal article" date="2013" name="BMC Genomics">
        <title>Genomics-driven discovery of the pneumocandin biosynthetic gene cluster in the fungus Glarea lozoyensis.</title>
        <authorList>
            <person name="Chen L."/>
            <person name="Yue Q."/>
            <person name="Zhang X."/>
            <person name="Xiang M."/>
            <person name="Wang C."/>
            <person name="Li S."/>
            <person name="Che Y."/>
            <person name="Ortiz-Lopez F.J."/>
            <person name="Bills G.F."/>
            <person name="Liu X."/>
            <person name="An Z."/>
        </authorList>
    </citation>
    <scope>NUCLEOTIDE SEQUENCE [LARGE SCALE GENOMIC DNA]</scope>
    <source>
        <strain evidence="3">ATCC 20868 / MF5171</strain>
    </source>
</reference>
<dbReference type="RefSeq" id="XP_008087332.1">
    <property type="nucleotide sequence ID" value="XM_008089141.1"/>
</dbReference>
<dbReference type="Proteomes" id="UP000016922">
    <property type="component" value="Unassembled WGS sequence"/>
</dbReference>
<dbReference type="GeneID" id="19460983"/>
<name>S3DHF1_GLAL2</name>
<gene>
    <name evidence="2" type="ORF">GLAREA_01925</name>
</gene>